<dbReference type="AlphaFoldDB" id="A0A6N3DFX9"/>
<reference evidence="1" key="1">
    <citation type="submission" date="2019-11" db="EMBL/GenBank/DDBJ databases">
        <authorList>
            <person name="Feng L."/>
        </authorList>
    </citation>
    <scope>NUCLEOTIDE SEQUENCE</scope>
    <source>
        <strain evidence="1">CsymbiosumLFYP84</strain>
    </source>
</reference>
<organism evidence="1">
    <name type="scientific">Clostridium symbiosum</name>
    <name type="common">Bacteroides symbiosus</name>
    <dbReference type="NCBI Taxonomy" id="1512"/>
    <lineage>
        <taxon>Bacteria</taxon>
        <taxon>Bacillati</taxon>
        <taxon>Bacillota</taxon>
        <taxon>Clostridia</taxon>
        <taxon>Lachnospirales</taxon>
        <taxon>Lachnospiraceae</taxon>
        <taxon>Otoolea</taxon>
    </lineage>
</organism>
<dbReference type="RefSeq" id="WP_156684515.1">
    <property type="nucleotide sequence ID" value="NZ_CACRUA010000022.1"/>
</dbReference>
<gene>
    <name evidence="1" type="ORF">CSLFYP84_01752</name>
</gene>
<evidence type="ECO:0000313" key="1">
    <source>
        <dbReference type="EMBL" id="VYU27372.1"/>
    </source>
</evidence>
<protein>
    <submittedName>
        <fullName evidence="1">Uncharacterized protein</fullName>
    </submittedName>
</protein>
<accession>A0A6N3DFX9</accession>
<proteinExistence type="predicted"/>
<name>A0A6N3DFX9_CLOSY</name>
<dbReference type="EMBL" id="CACRUA010000022">
    <property type="protein sequence ID" value="VYU27372.1"/>
    <property type="molecule type" value="Genomic_DNA"/>
</dbReference>
<sequence>MSRQRIEQEVVDYVSMNFDPSEWDIEGIVEEIHDLGFDTVDDMDQDTFTEILQRHDLG</sequence>